<dbReference type="PANTHER" id="PTHR10039">
    <property type="entry name" value="AMELOGENIN"/>
    <property type="match status" value="1"/>
</dbReference>
<keyword evidence="7" id="KW-1185">Reference proteome</keyword>
<dbReference type="Pfam" id="PF05057">
    <property type="entry name" value="DUF676"/>
    <property type="match status" value="1"/>
</dbReference>
<feature type="domain" description="Nephrocystin 3-like N-terminal" evidence="5">
    <location>
        <begin position="305"/>
        <end position="484"/>
    </location>
</feature>
<feature type="compositionally biased region" description="Low complexity" evidence="3">
    <location>
        <begin position="851"/>
        <end position="860"/>
    </location>
</feature>
<evidence type="ECO:0000256" key="2">
    <source>
        <dbReference type="ARBA" id="ARBA00022737"/>
    </source>
</evidence>
<dbReference type="Pfam" id="PF24883">
    <property type="entry name" value="NPHP3_N"/>
    <property type="match status" value="1"/>
</dbReference>
<evidence type="ECO:0000313" key="7">
    <source>
        <dbReference type="Proteomes" id="UP001628179"/>
    </source>
</evidence>
<evidence type="ECO:0000256" key="1">
    <source>
        <dbReference type="ARBA" id="ARBA00007920"/>
    </source>
</evidence>
<protein>
    <recommendedName>
        <fullName evidence="8">NACHT domain-containing protein</fullName>
    </recommendedName>
</protein>
<reference evidence="6 7" key="1">
    <citation type="submission" date="2024-09" db="EMBL/GenBank/DDBJ databases">
        <title>Itraconazole resistance in Madurella fahalii resulting from another homologue of gene encoding cytochrome P450 14-alpha sterol demethylase (CYP51).</title>
        <authorList>
            <person name="Yoshioka I."/>
            <person name="Fahal A.H."/>
            <person name="Kaneko S."/>
            <person name="Yaguchi T."/>
        </authorList>
    </citation>
    <scope>NUCLEOTIDE SEQUENCE [LARGE SCALE GENOMIC DNA]</scope>
    <source>
        <strain evidence="6 7">IFM 68171</strain>
    </source>
</reference>
<dbReference type="Gene3D" id="3.40.50.1820">
    <property type="entry name" value="alpha/beta hydrolase"/>
    <property type="match status" value="1"/>
</dbReference>
<name>A0ABQ0GFJ3_9PEZI</name>
<dbReference type="SUPFAM" id="SSF53474">
    <property type="entry name" value="alpha/beta-Hydrolases"/>
    <property type="match status" value="1"/>
</dbReference>
<dbReference type="InterPro" id="IPR029058">
    <property type="entry name" value="AB_hydrolase_fold"/>
</dbReference>
<comment type="similarity">
    <text evidence="1">Belongs to the putative lipase ROG1 family.</text>
</comment>
<sequence length="923" mass="105247">MTARLHKLYPSEIDAPDCSTVDIVLVHGLDGHYEDTWRARDKNGTLWPCHRDFLPAYLPNCRVLSWSYNATINGLRRIRDHALSLLVSLRDMREDENTPLRPLVFVGHSSGGVIIKQALRLAFNDAERYEFIAGSVCGVVFFATPHYGQEQDHWQQFVSDVITCRHASALGPSRKMRDDIKRQSEWLSNTTEDFMPLVIHRGLKVISFVEEHETEKLGRVIVDRDKGRLHHDGEEYDILSGDHHGICQFGEADRDHFKKVGRMLQRLVEASPVTKQVSDQHRKLLNSLCPERFHRYQLGFVPTPGTCSWIQEQPDFNKWRNHLAGSTRLWIDGELACGKTYLARYITANTVRDARTEVLQCFLNGSLPDRNTCVAILRSTIHQVFKAHPVLINKFAADKLDEAANADKVADIWTLDELSTLWVRIIPELVCAERRRVVVVIDGFDEIGDGEQDYFLTLFEQCDSNVRSSWHAASGSLHLLILSRPCASLENYKHKFLRYTIMAKDTSKDMLITVKKKLDVFAGYANYPPDFRNMVCKELVRGANGVYLWAMVMVADLEHRLPTRSELTEQLQSLPRTLAELYDSILGRIKRKWGGHYNTKAVFRWIAFRQETLRAEELNIGLAMAKIRDRHPNAVTEHDRLQDNLMPAAATKMVLYKLCGQLLRFSGDGIEPVHSSLSQYLTTPTEVLRREHPDWIIPFHQDFYLATEQSHVILGNICVAYLTMEYFADSGPPFDPRDDGPARWEDKIRTRVDRYAFARYAALCWSKHLSDAGYPSVTQHNSSADITRQQSLEDKNQHHTICWTEVWWLFRRWPRLPYPEDVSRLRLDDILFRPLRSKETKGKPLPGTPGTGAPTTPPAGCGVDTGEDSLPTPQPSGSAGSGQPPMRAALKWTAYLATPAADDRHRAPQAQSVVVVVDRYGMH</sequence>
<dbReference type="SUPFAM" id="SSF52540">
    <property type="entry name" value="P-loop containing nucleoside triphosphate hydrolases"/>
    <property type="match status" value="1"/>
</dbReference>
<gene>
    <name evidence="6" type="ORF">MFIFM68171_06743</name>
</gene>
<keyword evidence="2" id="KW-0677">Repeat</keyword>
<dbReference type="Proteomes" id="UP001628179">
    <property type="component" value="Unassembled WGS sequence"/>
</dbReference>
<comment type="caution">
    <text evidence="6">The sequence shown here is derived from an EMBL/GenBank/DDBJ whole genome shotgun (WGS) entry which is preliminary data.</text>
</comment>
<dbReference type="GeneID" id="98177486"/>
<evidence type="ECO:0000256" key="3">
    <source>
        <dbReference type="SAM" id="MobiDB-lite"/>
    </source>
</evidence>
<accession>A0ABQ0GFJ3</accession>
<evidence type="ECO:0000313" key="6">
    <source>
        <dbReference type="EMBL" id="GAB1316533.1"/>
    </source>
</evidence>
<feature type="region of interest" description="Disordered" evidence="3">
    <location>
        <begin position="838"/>
        <end position="885"/>
    </location>
</feature>
<dbReference type="InterPro" id="IPR056884">
    <property type="entry name" value="NPHP3-like_N"/>
</dbReference>
<proteinExistence type="inferred from homology"/>
<evidence type="ECO:0000259" key="5">
    <source>
        <dbReference type="Pfam" id="PF24883"/>
    </source>
</evidence>
<evidence type="ECO:0000259" key="4">
    <source>
        <dbReference type="Pfam" id="PF05057"/>
    </source>
</evidence>
<dbReference type="Gene3D" id="3.40.50.300">
    <property type="entry name" value="P-loop containing nucleotide triphosphate hydrolases"/>
    <property type="match status" value="1"/>
</dbReference>
<dbReference type="InterPro" id="IPR007751">
    <property type="entry name" value="DUF676_lipase-like"/>
</dbReference>
<dbReference type="RefSeq" id="XP_070918264.1">
    <property type="nucleotide sequence ID" value="XM_071062163.1"/>
</dbReference>
<dbReference type="InterPro" id="IPR027417">
    <property type="entry name" value="P-loop_NTPase"/>
</dbReference>
<evidence type="ECO:0008006" key="8">
    <source>
        <dbReference type="Google" id="ProtNLM"/>
    </source>
</evidence>
<feature type="domain" description="DUF676" evidence="4">
    <location>
        <begin position="23"/>
        <end position="160"/>
    </location>
</feature>
<organism evidence="6 7">
    <name type="scientific">Madurella fahalii</name>
    <dbReference type="NCBI Taxonomy" id="1157608"/>
    <lineage>
        <taxon>Eukaryota</taxon>
        <taxon>Fungi</taxon>
        <taxon>Dikarya</taxon>
        <taxon>Ascomycota</taxon>
        <taxon>Pezizomycotina</taxon>
        <taxon>Sordariomycetes</taxon>
        <taxon>Sordariomycetidae</taxon>
        <taxon>Sordariales</taxon>
        <taxon>Sordariales incertae sedis</taxon>
        <taxon>Madurella</taxon>
    </lineage>
</organism>
<dbReference type="EMBL" id="BAAFSV010000003">
    <property type="protein sequence ID" value="GAB1316533.1"/>
    <property type="molecule type" value="Genomic_DNA"/>
</dbReference>